<protein>
    <submittedName>
        <fullName evidence="11">Odorant receptor</fullName>
    </submittedName>
</protein>
<keyword evidence="7 10" id="KW-0472">Membrane</keyword>
<accession>A0AAU0QMN2</accession>
<evidence type="ECO:0000256" key="5">
    <source>
        <dbReference type="ARBA" id="ARBA00022725"/>
    </source>
</evidence>
<evidence type="ECO:0000313" key="11">
    <source>
        <dbReference type="EMBL" id="WPO56483.1"/>
    </source>
</evidence>
<keyword evidence="8 11" id="KW-0675">Receptor</keyword>
<organism evidence="11">
    <name type="scientific">Leucinodes orbonalis</name>
    <dbReference type="NCBI Taxonomy" id="711050"/>
    <lineage>
        <taxon>Eukaryota</taxon>
        <taxon>Metazoa</taxon>
        <taxon>Ecdysozoa</taxon>
        <taxon>Arthropoda</taxon>
        <taxon>Hexapoda</taxon>
        <taxon>Insecta</taxon>
        <taxon>Pterygota</taxon>
        <taxon>Neoptera</taxon>
        <taxon>Endopterygota</taxon>
        <taxon>Lepidoptera</taxon>
        <taxon>Glossata</taxon>
        <taxon>Ditrysia</taxon>
        <taxon>Pyraloidea</taxon>
        <taxon>Crambidae</taxon>
        <taxon>Spilomelinae</taxon>
        <taxon>Leucinodes</taxon>
    </lineage>
</organism>
<sequence>MAIIIYVIFGTLDVIRETNDVKLVAEASYTLVIAVMFPLKTILFIENRFVFRKLYVTVKSTLYDAIKADSNEKLLKVVNKGWKIVCSLYIMVSLPLISYVVTACWYYMNGKRVTVSKTTSILMPMKTPYHEIGLLLHSIFMFQAGHTLLMIDMCFVLLMYFFCVACDSTVKILTVEKRQLLESRPEYAIRLSKSLREFYKVHVKQVEYLRDLNVMISWLSLVPLLTVALCTCIILLTMSKGVDLKFVSNLVPVTGELFAYNWFGEQIKAKANDWSMALLNFDWPNLNAKDKKAYYLIVCFMNKNVGVRTAIGDDLSLITMSAVLKFSYQAFTVLQTMDA</sequence>
<dbReference type="PANTHER" id="PTHR21137">
    <property type="entry name" value="ODORANT RECEPTOR"/>
    <property type="match status" value="1"/>
</dbReference>
<evidence type="ECO:0000256" key="1">
    <source>
        <dbReference type="ARBA" id="ARBA00004651"/>
    </source>
</evidence>
<dbReference type="GO" id="GO:0005549">
    <property type="term" value="F:odorant binding"/>
    <property type="evidence" value="ECO:0007669"/>
    <property type="project" value="InterPro"/>
</dbReference>
<keyword evidence="3" id="KW-0716">Sensory transduction</keyword>
<feature type="transmembrane region" description="Helical" evidence="10">
    <location>
        <begin position="215"/>
        <end position="236"/>
    </location>
</feature>
<name>A0AAU0QMN2_9NEOP</name>
<evidence type="ECO:0000256" key="10">
    <source>
        <dbReference type="SAM" id="Phobius"/>
    </source>
</evidence>
<evidence type="ECO:0000256" key="9">
    <source>
        <dbReference type="ARBA" id="ARBA00023224"/>
    </source>
</evidence>
<evidence type="ECO:0000256" key="6">
    <source>
        <dbReference type="ARBA" id="ARBA00022989"/>
    </source>
</evidence>
<dbReference type="InterPro" id="IPR004117">
    <property type="entry name" value="7tm6_olfct_rcpt"/>
</dbReference>
<dbReference type="GO" id="GO:0005886">
    <property type="term" value="C:plasma membrane"/>
    <property type="evidence" value="ECO:0007669"/>
    <property type="project" value="UniProtKB-SubCell"/>
</dbReference>
<dbReference type="EMBL" id="OQ970376">
    <property type="protein sequence ID" value="WPO56483.1"/>
    <property type="molecule type" value="mRNA"/>
</dbReference>
<keyword evidence="2" id="KW-1003">Cell membrane</keyword>
<keyword evidence="6 10" id="KW-1133">Transmembrane helix</keyword>
<keyword evidence="5" id="KW-0552">Olfaction</keyword>
<dbReference type="GO" id="GO:0007165">
    <property type="term" value="P:signal transduction"/>
    <property type="evidence" value="ECO:0007669"/>
    <property type="project" value="UniProtKB-KW"/>
</dbReference>
<evidence type="ECO:0000256" key="8">
    <source>
        <dbReference type="ARBA" id="ARBA00023170"/>
    </source>
</evidence>
<keyword evidence="4 10" id="KW-0812">Transmembrane</keyword>
<dbReference type="AlphaFoldDB" id="A0AAU0QMN2"/>
<proteinExistence type="evidence at transcript level"/>
<dbReference type="GO" id="GO:0004984">
    <property type="term" value="F:olfactory receptor activity"/>
    <property type="evidence" value="ECO:0007669"/>
    <property type="project" value="InterPro"/>
</dbReference>
<evidence type="ECO:0000256" key="3">
    <source>
        <dbReference type="ARBA" id="ARBA00022606"/>
    </source>
</evidence>
<feature type="transmembrane region" description="Helical" evidence="10">
    <location>
        <begin position="27"/>
        <end position="45"/>
    </location>
</feature>
<dbReference type="Pfam" id="PF02949">
    <property type="entry name" value="7tm_6"/>
    <property type="match status" value="1"/>
</dbReference>
<reference evidence="11" key="1">
    <citation type="submission" date="2023-05" db="EMBL/GenBank/DDBJ databases">
        <authorList>
            <person name="Pathak J."/>
            <person name="Thiruvengadam V."/>
            <person name="Gracy G.R."/>
            <person name="M M."/>
        </authorList>
    </citation>
    <scope>NUCLEOTIDE SEQUENCE</scope>
    <source>
        <tissue evidence="11">Head and antenna</tissue>
    </source>
</reference>
<evidence type="ECO:0000256" key="2">
    <source>
        <dbReference type="ARBA" id="ARBA00022475"/>
    </source>
</evidence>
<evidence type="ECO:0000256" key="4">
    <source>
        <dbReference type="ARBA" id="ARBA00022692"/>
    </source>
</evidence>
<dbReference type="PANTHER" id="PTHR21137:SF35">
    <property type="entry name" value="ODORANT RECEPTOR 19A-RELATED"/>
    <property type="match status" value="1"/>
</dbReference>
<evidence type="ECO:0000256" key="7">
    <source>
        <dbReference type="ARBA" id="ARBA00023136"/>
    </source>
</evidence>
<feature type="transmembrane region" description="Helical" evidence="10">
    <location>
        <begin position="84"/>
        <end position="108"/>
    </location>
</feature>
<comment type="subcellular location">
    <subcellularLocation>
        <location evidence="1">Cell membrane</location>
        <topology evidence="1">Multi-pass membrane protein</topology>
    </subcellularLocation>
</comment>
<keyword evidence="9" id="KW-0807">Transducer</keyword>